<evidence type="ECO:0000313" key="3">
    <source>
        <dbReference type="EMBL" id="NID11948.1"/>
    </source>
</evidence>
<protein>
    <submittedName>
        <fullName evidence="3">PorT family protein</fullName>
    </submittedName>
</protein>
<dbReference type="EMBL" id="WAEL01000006">
    <property type="protein sequence ID" value="NID11948.1"/>
    <property type="molecule type" value="Genomic_DNA"/>
</dbReference>
<accession>A0ABX0QJE9</accession>
<evidence type="ECO:0000256" key="1">
    <source>
        <dbReference type="SAM" id="SignalP"/>
    </source>
</evidence>
<dbReference type="Proteomes" id="UP000606008">
    <property type="component" value="Unassembled WGS sequence"/>
</dbReference>
<dbReference type="InterPro" id="IPR025665">
    <property type="entry name" value="Beta-barrel_OMP_2"/>
</dbReference>
<feature type="domain" description="Outer membrane protein beta-barrel" evidence="2">
    <location>
        <begin position="22"/>
        <end position="193"/>
    </location>
</feature>
<feature type="chain" id="PRO_5046678455" evidence="1">
    <location>
        <begin position="21"/>
        <end position="238"/>
    </location>
</feature>
<comment type="caution">
    <text evidence="3">The sequence shown here is derived from an EMBL/GenBank/DDBJ whole genome shotgun (WGS) entry which is preliminary data.</text>
</comment>
<evidence type="ECO:0000313" key="4">
    <source>
        <dbReference type="Proteomes" id="UP000606008"/>
    </source>
</evidence>
<dbReference type="RefSeq" id="WP_085411801.1">
    <property type="nucleotide sequence ID" value="NZ_WAEL01000006.1"/>
</dbReference>
<sequence>MKIVYFVSAVLISVSSTCLGQVLYGVQGSIQSSNLSLNVNTAATGGIDPGSVFKSSIGYRAGLMADVPVTDQLSIRPQLLYSTKGYKLDFNSLFSSLGGLGGLLGSIPEIKVATNFIELPIQAMYGLDAGAGRVVLGAGPYVGYALSAAVDGKSTPFEAGSKRFDYGAALSVGYEMPSGLSVSAYYSHGFADMASSANTTQSPDPTDPDFNPSSLSAAGTAKIRSFGLTLGYFFGTGN</sequence>
<reference evidence="3" key="1">
    <citation type="submission" date="2024-05" db="EMBL/GenBank/DDBJ databases">
        <authorList>
            <person name="Jung D.-H."/>
        </authorList>
    </citation>
    <scope>NUCLEOTIDE SEQUENCE</scope>
    <source>
        <strain evidence="3">JA-25</strain>
    </source>
</reference>
<proteinExistence type="predicted"/>
<organism evidence="3 4">
    <name type="scientific">Fibrivirga algicola</name>
    <dbReference type="NCBI Taxonomy" id="2950420"/>
    <lineage>
        <taxon>Bacteria</taxon>
        <taxon>Pseudomonadati</taxon>
        <taxon>Bacteroidota</taxon>
        <taxon>Cytophagia</taxon>
        <taxon>Cytophagales</taxon>
        <taxon>Spirosomataceae</taxon>
        <taxon>Fibrivirga</taxon>
    </lineage>
</organism>
<keyword evidence="1" id="KW-0732">Signal</keyword>
<feature type="signal peptide" evidence="1">
    <location>
        <begin position="1"/>
        <end position="20"/>
    </location>
</feature>
<gene>
    <name evidence="3" type="ORF">F7231_17385</name>
</gene>
<dbReference type="Pfam" id="PF13568">
    <property type="entry name" value="OMP_b-brl_2"/>
    <property type="match status" value="1"/>
</dbReference>
<name>A0ABX0QJE9_9BACT</name>
<keyword evidence="4" id="KW-1185">Reference proteome</keyword>
<evidence type="ECO:0000259" key="2">
    <source>
        <dbReference type="Pfam" id="PF13568"/>
    </source>
</evidence>